<dbReference type="CDD" id="cd06170">
    <property type="entry name" value="LuxR_C_like"/>
    <property type="match status" value="1"/>
</dbReference>
<evidence type="ECO:0000313" key="6">
    <source>
        <dbReference type="EMBL" id="MFD2536179.1"/>
    </source>
</evidence>
<protein>
    <submittedName>
        <fullName evidence="6">Response regulator transcription factor</fullName>
    </submittedName>
</protein>
<dbReference type="Gene3D" id="1.10.10.10">
    <property type="entry name" value="Winged helix-like DNA-binding domain superfamily/Winged helix DNA-binding domain"/>
    <property type="match status" value="1"/>
</dbReference>
<accession>A0ABW5JX44</accession>
<evidence type="ECO:0000256" key="2">
    <source>
        <dbReference type="ARBA" id="ARBA00023125"/>
    </source>
</evidence>
<dbReference type="Pfam" id="PF00196">
    <property type="entry name" value="GerE"/>
    <property type="match status" value="1"/>
</dbReference>
<keyword evidence="3" id="KW-0804">Transcription</keyword>
<name>A0ABW5JX44_9FLAO</name>
<proteinExistence type="predicted"/>
<keyword evidence="4" id="KW-1133">Transmembrane helix</keyword>
<evidence type="ECO:0000259" key="5">
    <source>
        <dbReference type="PROSITE" id="PS50043"/>
    </source>
</evidence>
<keyword evidence="1" id="KW-0805">Transcription regulation</keyword>
<dbReference type="EMBL" id="JBHULK010000006">
    <property type="protein sequence ID" value="MFD2536179.1"/>
    <property type="molecule type" value="Genomic_DNA"/>
</dbReference>
<dbReference type="SUPFAM" id="SSF46894">
    <property type="entry name" value="C-terminal effector domain of the bipartite response regulators"/>
    <property type="match status" value="1"/>
</dbReference>
<keyword evidence="7" id="KW-1185">Reference proteome</keyword>
<dbReference type="PROSITE" id="PS50043">
    <property type="entry name" value="HTH_LUXR_2"/>
    <property type="match status" value="1"/>
</dbReference>
<dbReference type="SMART" id="SM00421">
    <property type="entry name" value="HTH_LUXR"/>
    <property type="match status" value="1"/>
</dbReference>
<dbReference type="PANTHER" id="PTHR44688:SF16">
    <property type="entry name" value="DNA-BINDING TRANSCRIPTIONAL ACTIVATOR DEVR_DOSR"/>
    <property type="match status" value="1"/>
</dbReference>
<dbReference type="InterPro" id="IPR036388">
    <property type="entry name" value="WH-like_DNA-bd_sf"/>
</dbReference>
<evidence type="ECO:0000313" key="7">
    <source>
        <dbReference type="Proteomes" id="UP001597441"/>
    </source>
</evidence>
<feature type="transmembrane region" description="Helical" evidence="4">
    <location>
        <begin position="48"/>
        <end position="67"/>
    </location>
</feature>
<evidence type="ECO:0000256" key="4">
    <source>
        <dbReference type="SAM" id="Phobius"/>
    </source>
</evidence>
<dbReference type="Proteomes" id="UP001597441">
    <property type="component" value="Unassembled WGS sequence"/>
</dbReference>
<dbReference type="PRINTS" id="PR00038">
    <property type="entry name" value="HTHLUXR"/>
</dbReference>
<dbReference type="PANTHER" id="PTHR44688">
    <property type="entry name" value="DNA-BINDING TRANSCRIPTIONAL ACTIVATOR DEVR_DOSR"/>
    <property type="match status" value="1"/>
</dbReference>
<reference evidence="7" key="1">
    <citation type="journal article" date="2019" name="Int. J. Syst. Evol. Microbiol.">
        <title>The Global Catalogue of Microorganisms (GCM) 10K type strain sequencing project: providing services to taxonomists for standard genome sequencing and annotation.</title>
        <authorList>
            <consortium name="The Broad Institute Genomics Platform"/>
            <consortium name="The Broad Institute Genome Sequencing Center for Infectious Disease"/>
            <person name="Wu L."/>
            <person name="Ma J."/>
        </authorList>
    </citation>
    <scope>NUCLEOTIDE SEQUENCE [LARGE SCALE GENOMIC DNA]</scope>
    <source>
        <strain evidence="7">KCTC 42903</strain>
    </source>
</reference>
<dbReference type="PROSITE" id="PS00622">
    <property type="entry name" value="HTH_LUXR_1"/>
    <property type="match status" value="1"/>
</dbReference>
<dbReference type="RefSeq" id="WP_388020110.1">
    <property type="nucleotide sequence ID" value="NZ_JBHUDT010000006.1"/>
</dbReference>
<comment type="caution">
    <text evidence="6">The sequence shown here is derived from an EMBL/GenBank/DDBJ whole genome shotgun (WGS) entry which is preliminary data.</text>
</comment>
<keyword evidence="2" id="KW-0238">DNA-binding</keyword>
<keyword evidence="4" id="KW-0472">Membrane</keyword>
<keyword evidence="4" id="KW-0812">Transmembrane</keyword>
<organism evidence="6 7">
    <name type="scientific">Gelatiniphilus marinus</name>
    <dbReference type="NCBI Taxonomy" id="1759464"/>
    <lineage>
        <taxon>Bacteria</taxon>
        <taxon>Pseudomonadati</taxon>
        <taxon>Bacteroidota</taxon>
        <taxon>Flavobacteriia</taxon>
        <taxon>Flavobacteriales</taxon>
        <taxon>Flavobacteriaceae</taxon>
        <taxon>Gelatiniphilus</taxon>
    </lineage>
</organism>
<gene>
    <name evidence="6" type="ORF">ACFSQS_13780</name>
</gene>
<sequence>MNSVEVKTRVADLETKYETTKKEKEIQKLTFESQLKDANLAEARNAQIALATGAASIILILVVFFTARYKKEKAEREAQVLQVEALQKRFMELHSSPSELSVELDMETLNKKLHTPLTEREFDTLKHCVAGKTNSEIAKQLFITVSTVKFHLRNAYSKLGVSNRKEAFQFMLKSV</sequence>
<feature type="domain" description="HTH luxR-type" evidence="5">
    <location>
        <begin position="110"/>
        <end position="175"/>
    </location>
</feature>
<dbReference type="InterPro" id="IPR016032">
    <property type="entry name" value="Sig_transdc_resp-reg_C-effctor"/>
</dbReference>
<evidence type="ECO:0000256" key="3">
    <source>
        <dbReference type="ARBA" id="ARBA00023163"/>
    </source>
</evidence>
<evidence type="ECO:0000256" key="1">
    <source>
        <dbReference type="ARBA" id="ARBA00023015"/>
    </source>
</evidence>
<dbReference type="InterPro" id="IPR000792">
    <property type="entry name" value="Tscrpt_reg_LuxR_C"/>
</dbReference>